<dbReference type="Pfam" id="PF01018">
    <property type="entry name" value="GTP1_OBG"/>
    <property type="match status" value="1"/>
</dbReference>
<evidence type="ECO:0000313" key="9">
    <source>
        <dbReference type="Proteomes" id="UP000620104"/>
    </source>
</evidence>
<sequence>MSSSSKYRGAVVEDLQLAPAFCLPATATLSQALEAAYEREFDQLPVLNEQRRPIGYLDVKLLKRKFEQGKADPNDPIRKHTTLFRPFTSASSSSSSSTTYEIIHPLTPLQDLEAFFDRQSVLAADRNARRHPRGDKESTPTPTGLGQGFDDEAEGAGHEFALVTDLARKWVLAVATRNDLETFVKRRGGHQDESFEWYSGELQRRKRKADYKRRQHGQSFLDHLVVTVRGGTGGSGAAAFVPMKSSSVGPPSGGNGGAGGDIYFETSSHVTSLAAVPKRIRAGNGLNGQGSYRHGKRGADTVVRLPVGTVIKEISRESEAEKIARDEAALEMDDEERRRVRRARMFIKHPMGEITEDDYLYAERLLAKEQRALNLHEAAQARDKIHIDIDRPLDQPLLITRGGTGGLGNPHFIDPAQPHRAARLASRGATPSTITLALELKLIADVGLVGFPNAGKSTILRALTGRRAEVADYSFTTLNPQVGVVRVMDDGTWQSDVGVGKVIDETWRERQREHETDERRAKVATAAGGAAADTIERVRFTMSDNPGLLPLASENVGLGHSFLRSIERSLALVYVLDMTRASPAADLAALRHELEVYKPGLADKAMMVVLNKADEVDEHVGRARLAELTRAVEPTGETVVTVSAKYGLGMPKVVAGLAEYIERERERERARQAVVDVV</sequence>
<keyword evidence="2" id="KW-0342">GTP-binding</keyword>
<evidence type="ECO:0000259" key="7">
    <source>
        <dbReference type="PROSITE" id="PS51883"/>
    </source>
</evidence>
<dbReference type="GO" id="GO:0042254">
    <property type="term" value="P:ribosome biogenesis"/>
    <property type="evidence" value="ECO:0007669"/>
    <property type="project" value="UniProtKB-UniRule"/>
</dbReference>
<feature type="region of interest" description="Disordered" evidence="4">
    <location>
        <begin position="125"/>
        <end position="148"/>
    </location>
</feature>
<dbReference type="PROSITE" id="PS51883">
    <property type="entry name" value="OBG"/>
    <property type="match status" value="1"/>
</dbReference>
<dbReference type="SUPFAM" id="SSF54631">
    <property type="entry name" value="CBS-domain pair"/>
    <property type="match status" value="1"/>
</dbReference>
<protein>
    <submittedName>
        <fullName evidence="8">Uncharacterized protein</fullName>
    </submittedName>
</protein>
<dbReference type="PROSITE" id="PS51710">
    <property type="entry name" value="G_OBG"/>
    <property type="match status" value="1"/>
</dbReference>
<organism evidence="8 9">
    <name type="scientific">Naganishia liquefaciens</name>
    <dbReference type="NCBI Taxonomy" id="104408"/>
    <lineage>
        <taxon>Eukaryota</taxon>
        <taxon>Fungi</taxon>
        <taxon>Dikarya</taxon>
        <taxon>Basidiomycota</taxon>
        <taxon>Agaricomycotina</taxon>
        <taxon>Tremellomycetes</taxon>
        <taxon>Filobasidiales</taxon>
        <taxon>Filobasidiaceae</taxon>
        <taxon>Naganishia</taxon>
    </lineage>
</organism>
<dbReference type="Pfam" id="PF01926">
    <property type="entry name" value="MMR_HSR1"/>
    <property type="match status" value="1"/>
</dbReference>
<dbReference type="Gene3D" id="3.40.50.300">
    <property type="entry name" value="P-loop containing nucleotide triphosphate hydrolases"/>
    <property type="match status" value="1"/>
</dbReference>
<keyword evidence="3" id="KW-0129">CBS domain</keyword>
<evidence type="ECO:0000256" key="1">
    <source>
        <dbReference type="ARBA" id="ARBA00022741"/>
    </source>
</evidence>
<keyword evidence="1" id="KW-0547">Nucleotide-binding</keyword>
<evidence type="ECO:0000313" key="8">
    <source>
        <dbReference type="EMBL" id="GHJ87252.1"/>
    </source>
</evidence>
<comment type="caution">
    <text evidence="8">The sequence shown here is derived from an EMBL/GenBank/DDBJ whole genome shotgun (WGS) entry which is preliminary data.</text>
</comment>
<dbReference type="SUPFAM" id="SSF82051">
    <property type="entry name" value="Obg GTP-binding protein N-terminal domain"/>
    <property type="match status" value="1"/>
</dbReference>
<dbReference type="CDD" id="cd01898">
    <property type="entry name" value="Obg"/>
    <property type="match status" value="1"/>
</dbReference>
<feature type="domain" description="CBS" evidence="5">
    <location>
        <begin position="16"/>
        <end position="73"/>
    </location>
</feature>
<evidence type="ECO:0000256" key="4">
    <source>
        <dbReference type="SAM" id="MobiDB-lite"/>
    </source>
</evidence>
<keyword evidence="9" id="KW-1185">Reference proteome</keyword>
<dbReference type="AlphaFoldDB" id="A0A8H3YGI2"/>
<dbReference type="GO" id="GO:0005525">
    <property type="term" value="F:GTP binding"/>
    <property type="evidence" value="ECO:0007669"/>
    <property type="project" value="UniProtKB-KW"/>
</dbReference>
<name>A0A8H3YGI2_9TREE</name>
<dbReference type="Proteomes" id="UP000620104">
    <property type="component" value="Unassembled WGS sequence"/>
</dbReference>
<gene>
    <name evidence="8" type="ORF">NliqN6_3654</name>
</gene>
<dbReference type="EMBL" id="BLZA01000021">
    <property type="protein sequence ID" value="GHJ87252.1"/>
    <property type="molecule type" value="Genomic_DNA"/>
</dbReference>
<feature type="domain" description="Obg" evidence="7">
    <location>
        <begin position="218"/>
        <end position="443"/>
    </location>
</feature>
<evidence type="ECO:0000256" key="3">
    <source>
        <dbReference type="PROSITE-ProRule" id="PRU00703"/>
    </source>
</evidence>
<evidence type="ECO:0000256" key="2">
    <source>
        <dbReference type="ARBA" id="ARBA00023134"/>
    </source>
</evidence>
<dbReference type="SUPFAM" id="SSF52540">
    <property type="entry name" value="P-loop containing nucleoside triphosphate hydrolases"/>
    <property type="match status" value="1"/>
</dbReference>
<dbReference type="InterPro" id="IPR006073">
    <property type="entry name" value="GTP-bd"/>
</dbReference>
<accession>A0A8H3YGI2</accession>
<dbReference type="PANTHER" id="PTHR11702:SF31">
    <property type="entry name" value="MITOCHONDRIAL RIBOSOME-ASSOCIATED GTPASE 2"/>
    <property type="match status" value="1"/>
</dbReference>
<reference evidence="8" key="1">
    <citation type="submission" date="2020-07" db="EMBL/GenBank/DDBJ databases">
        <title>Draft Genome Sequence of a Deep-Sea Yeast, Naganishia (Cryptococcus) liquefaciens strain N6.</title>
        <authorList>
            <person name="Han Y.W."/>
            <person name="Kajitani R."/>
            <person name="Morimoto H."/>
            <person name="Parhat M."/>
            <person name="Tsubouchi H."/>
            <person name="Bakenova O."/>
            <person name="Ogata M."/>
            <person name="Argunhan B."/>
            <person name="Aoki R."/>
            <person name="Kajiwara S."/>
            <person name="Itoh T."/>
            <person name="Iwasaki H."/>
        </authorList>
    </citation>
    <scope>NUCLEOTIDE SEQUENCE</scope>
    <source>
        <strain evidence="8">N6</strain>
    </source>
</reference>
<dbReference type="InterPro" id="IPR046342">
    <property type="entry name" value="CBS_dom_sf"/>
</dbReference>
<dbReference type="Gene3D" id="2.70.210.12">
    <property type="entry name" value="GTP1/OBG domain"/>
    <property type="match status" value="1"/>
</dbReference>
<dbReference type="GO" id="GO:0005739">
    <property type="term" value="C:mitochondrion"/>
    <property type="evidence" value="ECO:0007669"/>
    <property type="project" value="TreeGrafter"/>
</dbReference>
<evidence type="ECO:0000259" key="5">
    <source>
        <dbReference type="PROSITE" id="PS51371"/>
    </source>
</evidence>
<dbReference type="OrthoDB" id="347018at2759"/>
<evidence type="ECO:0000259" key="6">
    <source>
        <dbReference type="PROSITE" id="PS51710"/>
    </source>
</evidence>
<dbReference type="InterPro" id="IPR045086">
    <property type="entry name" value="OBG_GTPase"/>
</dbReference>
<dbReference type="Gene3D" id="3.10.580.10">
    <property type="entry name" value="CBS-domain"/>
    <property type="match status" value="1"/>
</dbReference>
<dbReference type="InterPro" id="IPR006169">
    <property type="entry name" value="GTP1_OBG_dom"/>
</dbReference>
<dbReference type="InterPro" id="IPR000644">
    <property type="entry name" value="CBS_dom"/>
</dbReference>
<feature type="domain" description="OBG-type G" evidence="6">
    <location>
        <begin position="444"/>
        <end position="662"/>
    </location>
</feature>
<dbReference type="InterPro" id="IPR036726">
    <property type="entry name" value="GTP1_OBG_dom_sf"/>
</dbReference>
<dbReference type="InterPro" id="IPR027417">
    <property type="entry name" value="P-loop_NTPase"/>
</dbReference>
<dbReference type="PROSITE" id="PS51371">
    <property type="entry name" value="CBS"/>
    <property type="match status" value="1"/>
</dbReference>
<dbReference type="InterPro" id="IPR031167">
    <property type="entry name" value="G_OBG"/>
</dbReference>
<dbReference type="PANTHER" id="PTHR11702">
    <property type="entry name" value="DEVELOPMENTALLY REGULATED GTP-BINDING PROTEIN-RELATED"/>
    <property type="match status" value="1"/>
</dbReference>
<dbReference type="PRINTS" id="PR00326">
    <property type="entry name" value="GTP1OBG"/>
</dbReference>
<proteinExistence type="predicted"/>
<dbReference type="GO" id="GO:0003924">
    <property type="term" value="F:GTPase activity"/>
    <property type="evidence" value="ECO:0007669"/>
    <property type="project" value="InterPro"/>
</dbReference>